<name>A0A167VRN0_9HYPO</name>
<keyword evidence="8" id="KW-0010">Activator</keyword>
<comment type="function">
    <text evidence="8">Component of the Mediator complex, a coactivator involved in the regulated transcription of nearly all RNA polymerase II-dependent genes. Mediator functions as a bridge to convey information from gene-specific regulatory proteins to the basal RNA polymerase II transcription machinery. Mediator is recruited to promoters by direct interactions with regulatory proteins and serves as a scaffold for the assembly of a functional preinitiation complex with RNA polymerase II and the general transcription factors.</text>
</comment>
<dbReference type="STRING" id="1081109.A0A167VRN0"/>
<organism evidence="9 10">
    <name type="scientific">Moelleriella libera RCEF 2490</name>
    <dbReference type="NCBI Taxonomy" id="1081109"/>
    <lineage>
        <taxon>Eukaryota</taxon>
        <taxon>Fungi</taxon>
        <taxon>Dikarya</taxon>
        <taxon>Ascomycota</taxon>
        <taxon>Pezizomycotina</taxon>
        <taxon>Sordariomycetes</taxon>
        <taxon>Hypocreomycetidae</taxon>
        <taxon>Hypocreales</taxon>
        <taxon>Clavicipitaceae</taxon>
        <taxon>Moelleriella</taxon>
    </lineage>
</organism>
<evidence type="ECO:0000256" key="7">
    <source>
        <dbReference type="ARBA" id="ARBA00032012"/>
    </source>
</evidence>
<gene>
    <name evidence="8" type="primary">MED18</name>
    <name evidence="9" type="ORF">AAL_08240</name>
</gene>
<dbReference type="OrthoDB" id="5348092at2759"/>
<comment type="subcellular location">
    <subcellularLocation>
        <location evidence="1 8">Nucleus</location>
    </subcellularLocation>
</comment>
<dbReference type="GO" id="GO:0003712">
    <property type="term" value="F:transcription coregulator activity"/>
    <property type="evidence" value="ECO:0007669"/>
    <property type="project" value="InterPro"/>
</dbReference>
<keyword evidence="10" id="KW-1185">Reference proteome</keyword>
<dbReference type="Proteomes" id="UP000078544">
    <property type="component" value="Unassembled WGS sequence"/>
</dbReference>
<dbReference type="GO" id="GO:0016592">
    <property type="term" value="C:mediator complex"/>
    <property type="evidence" value="ECO:0007669"/>
    <property type="project" value="InterPro"/>
</dbReference>
<proteinExistence type="inferred from homology"/>
<evidence type="ECO:0000313" key="10">
    <source>
        <dbReference type="Proteomes" id="UP000078544"/>
    </source>
</evidence>
<dbReference type="Gene3D" id="2.40.320.10">
    <property type="entry name" value="Hypothetical Protein Pfu-838710-001"/>
    <property type="match status" value="1"/>
</dbReference>
<comment type="similarity">
    <text evidence="2 8">Belongs to the Mediator complex subunit 18 family.</text>
</comment>
<dbReference type="PANTHER" id="PTHR13321:SF2">
    <property type="entry name" value="MEDIATOR OF RNA POLYMERASE II TRANSCRIPTION SUBUNIT 18"/>
    <property type="match status" value="1"/>
</dbReference>
<sequence>MYELFLTASVEGEDLGAACAVLGGLCEMAPWEALTRVLYFRGPPRPVGITNQASLDKPMRKDAALFWKDLHQSLSRQSCIIQARYEVVKERDMGPAATPMDLDATPGVLRWADFPDPPHGRPLITQRKLVEIWEQKKLPSVLQDNQFRFTSEMLEENYHFFRDEIEFRLTRQYFTRGIDDYTTLESRREPEITPLSTLPGWDSITPVDSQNRWILLVKRHVTQDNKPDEIKKAQDELLSVCDELEGAFAFKVIDRKVHDTRITQQQLGIQALPQRVMLGKT</sequence>
<dbReference type="GO" id="GO:0006369">
    <property type="term" value="P:termination of RNA polymerase II transcription"/>
    <property type="evidence" value="ECO:0007669"/>
    <property type="project" value="TreeGrafter"/>
</dbReference>
<evidence type="ECO:0000256" key="1">
    <source>
        <dbReference type="ARBA" id="ARBA00004123"/>
    </source>
</evidence>
<evidence type="ECO:0000256" key="2">
    <source>
        <dbReference type="ARBA" id="ARBA00009814"/>
    </source>
</evidence>
<keyword evidence="5 8" id="KW-0804">Transcription</keyword>
<dbReference type="GO" id="GO:0070847">
    <property type="term" value="C:core mediator complex"/>
    <property type="evidence" value="ECO:0007669"/>
    <property type="project" value="TreeGrafter"/>
</dbReference>
<dbReference type="InterPro" id="IPR019095">
    <property type="entry name" value="Mediator_Med18"/>
</dbReference>
<protein>
    <recommendedName>
        <fullName evidence="3 8">Mediator of RNA polymerase II transcription subunit 18</fullName>
    </recommendedName>
    <alternativeName>
        <fullName evidence="7 8">Mediator complex subunit 18</fullName>
    </alternativeName>
</protein>
<evidence type="ECO:0000256" key="3">
    <source>
        <dbReference type="ARBA" id="ARBA00019612"/>
    </source>
</evidence>
<accession>A0A167VRN0</accession>
<evidence type="ECO:0000256" key="5">
    <source>
        <dbReference type="ARBA" id="ARBA00023163"/>
    </source>
</evidence>
<dbReference type="EMBL" id="AZGY01000033">
    <property type="protein sequence ID" value="KZZ87909.1"/>
    <property type="molecule type" value="Genomic_DNA"/>
</dbReference>
<reference evidence="9 10" key="1">
    <citation type="journal article" date="2016" name="Genome Biol. Evol.">
        <title>Divergent and convergent evolution of fungal pathogenicity.</title>
        <authorList>
            <person name="Shang Y."/>
            <person name="Xiao G."/>
            <person name="Zheng P."/>
            <person name="Cen K."/>
            <person name="Zhan S."/>
            <person name="Wang C."/>
        </authorList>
    </citation>
    <scope>NUCLEOTIDE SEQUENCE [LARGE SCALE GENOMIC DNA]</scope>
    <source>
        <strain evidence="9 10">RCEF 2490</strain>
    </source>
</reference>
<comment type="caution">
    <text evidence="9">The sequence shown here is derived from an EMBL/GenBank/DDBJ whole genome shotgun (WGS) entry which is preliminary data.</text>
</comment>
<evidence type="ECO:0000256" key="8">
    <source>
        <dbReference type="RuleBase" id="RU364150"/>
    </source>
</evidence>
<dbReference type="PANTHER" id="PTHR13321">
    <property type="entry name" value="MEDIATOR OF RNA POLYMERASE II TRANSCRIPTION, SUBUNIT 18"/>
    <property type="match status" value="1"/>
</dbReference>
<dbReference type="AlphaFoldDB" id="A0A167VRN0"/>
<keyword evidence="6 8" id="KW-0539">Nucleus</keyword>
<comment type="subunit">
    <text evidence="8">Component of the Mediator complex.</text>
</comment>
<dbReference type="Pfam" id="PF09637">
    <property type="entry name" value="Med18"/>
    <property type="match status" value="1"/>
</dbReference>
<evidence type="ECO:0000256" key="4">
    <source>
        <dbReference type="ARBA" id="ARBA00023015"/>
    </source>
</evidence>
<evidence type="ECO:0000256" key="6">
    <source>
        <dbReference type="ARBA" id="ARBA00023242"/>
    </source>
</evidence>
<keyword evidence="4 8" id="KW-0805">Transcription regulation</keyword>
<evidence type="ECO:0000313" key="9">
    <source>
        <dbReference type="EMBL" id="KZZ87909.1"/>
    </source>
</evidence>
<dbReference type="GO" id="GO:0006357">
    <property type="term" value="P:regulation of transcription by RNA polymerase II"/>
    <property type="evidence" value="ECO:0007669"/>
    <property type="project" value="InterPro"/>
</dbReference>